<dbReference type="GO" id="GO:0005634">
    <property type="term" value="C:nucleus"/>
    <property type="evidence" value="ECO:0007669"/>
    <property type="project" value="UniProtKB-SubCell"/>
</dbReference>
<dbReference type="InterPro" id="IPR033877">
    <property type="entry name" value="Frm2/Hbn1"/>
</dbReference>
<comment type="caution">
    <text evidence="7">The sequence shown here is derived from an EMBL/GenBank/DDBJ whole genome shotgun (WGS) entry which is preliminary data.</text>
</comment>
<evidence type="ECO:0000256" key="3">
    <source>
        <dbReference type="ARBA" id="ARBA00022490"/>
    </source>
</evidence>
<evidence type="ECO:0000313" key="8">
    <source>
        <dbReference type="Proteomes" id="UP000195570"/>
    </source>
</evidence>
<dbReference type="Gene3D" id="3.40.109.10">
    <property type="entry name" value="NADH Oxidase"/>
    <property type="match status" value="1"/>
</dbReference>
<gene>
    <name evidence="7" type="ORF">TEOVI_000329900</name>
</gene>
<organism evidence="7 8">
    <name type="scientific">Trypanosoma equiperdum</name>
    <dbReference type="NCBI Taxonomy" id="5694"/>
    <lineage>
        <taxon>Eukaryota</taxon>
        <taxon>Discoba</taxon>
        <taxon>Euglenozoa</taxon>
        <taxon>Kinetoplastea</taxon>
        <taxon>Metakinetoplastina</taxon>
        <taxon>Trypanosomatida</taxon>
        <taxon>Trypanosomatidae</taxon>
        <taxon>Trypanosoma</taxon>
    </lineage>
</organism>
<dbReference type="CDD" id="cd02140">
    <property type="entry name" value="Frm2-like"/>
    <property type="match status" value="1"/>
</dbReference>
<dbReference type="GO" id="GO:0005737">
    <property type="term" value="C:cytoplasm"/>
    <property type="evidence" value="ECO:0007669"/>
    <property type="project" value="UniProtKB-SubCell"/>
</dbReference>
<dbReference type="PANTHER" id="PTHR43035">
    <property type="entry name" value="FATTY ACID REPRESSION MUTANT PROTEIN 2-RELATED"/>
    <property type="match status" value="1"/>
</dbReference>
<dbReference type="Pfam" id="PF00881">
    <property type="entry name" value="Nitroreductase"/>
    <property type="match status" value="1"/>
</dbReference>
<dbReference type="Proteomes" id="UP000195570">
    <property type="component" value="Unassembled WGS sequence"/>
</dbReference>
<feature type="domain" description="Nitroreductase" evidence="6">
    <location>
        <begin position="2"/>
        <end position="169"/>
    </location>
</feature>
<dbReference type="SUPFAM" id="SSF55469">
    <property type="entry name" value="FMN-dependent nitroreductase-like"/>
    <property type="match status" value="1"/>
</dbReference>
<dbReference type="RefSeq" id="XP_067082328.1">
    <property type="nucleotide sequence ID" value="XM_067226227.1"/>
</dbReference>
<evidence type="ECO:0000256" key="1">
    <source>
        <dbReference type="ARBA" id="ARBA00004123"/>
    </source>
</evidence>
<protein>
    <submittedName>
        <fullName evidence="7">Nitroreductase family, putative</fullName>
    </submittedName>
</protein>
<evidence type="ECO:0000256" key="4">
    <source>
        <dbReference type="ARBA" id="ARBA00023002"/>
    </source>
</evidence>
<evidence type="ECO:0000256" key="5">
    <source>
        <dbReference type="ARBA" id="ARBA00023242"/>
    </source>
</evidence>
<dbReference type="EMBL" id="CZPT02001705">
    <property type="protein sequence ID" value="SCU71718.1"/>
    <property type="molecule type" value="Genomic_DNA"/>
</dbReference>
<dbReference type="AlphaFoldDB" id="A0A1G4IHJ2"/>
<sequence length="190" mass="21242">MRRSVYQLSKELPISEDEVACLVKKVMRECPSAFNSQSSRAVILFGEQHTKLWNLTKDKLKATVKPDSYNEAAKKIDGCFAPAAGTILFFEDKSVVEGLVKSYPAYAEGFPVWSTESSGMAQFAVWTALAEKGIGASLQHYTSLIGEAVTAEWKLPATWEMHAQMPFGKPLEKCGEKTYMPDEERFKVFK</sequence>
<keyword evidence="3" id="KW-0963">Cytoplasm</keyword>
<name>A0A1G4IHJ2_TRYEQ</name>
<evidence type="ECO:0000259" key="6">
    <source>
        <dbReference type="Pfam" id="PF00881"/>
    </source>
</evidence>
<accession>A0A1G4IHJ2</accession>
<evidence type="ECO:0000313" key="7">
    <source>
        <dbReference type="EMBL" id="SCU71718.1"/>
    </source>
</evidence>
<dbReference type="FunFam" id="3.40.109.10:FF:000001">
    <property type="entry name" value="Nitroreductase family"/>
    <property type="match status" value="1"/>
</dbReference>
<dbReference type="GO" id="GO:0034599">
    <property type="term" value="P:cellular response to oxidative stress"/>
    <property type="evidence" value="ECO:0007669"/>
    <property type="project" value="InterPro"/>
</dbReference>
<evidence type="ECO:0000256" key="2">
    <source>
        <dbReference type="ARBA" id="ARBA00004496"/>
    </source>
</evidence>
<dbReference type="GO" id="GO:0016491">
    <property type="term" value="F:oxidoreductase activity"/>
    <property type="evidence" value="ECO:0007669"/>
    <property type="project" value="UniProtKB-KW"/>
</dbReference>
<dbReference type="SMR" id="A0A1G4IHJ2"/>
<dbReference type="VEuPathDB" id="TriTrypDB:TEOVI_000329900"/>
<dbReference type="InterPro" id="IPR029479">
    <property type="entry name" value="Nitroreductase"/>
</dbReference>
<keyword evidence="5" id="KW-0539">Nucleus</keyword>
<comment type="subcellular location">
    <subcellularLocation>
        <location evidence="2">Cytoplasm</location>
    </subcellularLocation>
    <subcellularLocation>
        <location evidence="1">Nucleus</location>
    </subcellularLocation>
</comment>
<keyword evidence="4" id="KW-0560">Oxidoreductase</keyword>
<dbReference type="PANTHER" id="PTHR43035:SF1">
    <property type="entry name" value="FATTY ACID REPRESSION MUTANT PROTEIN 2-RELATED"/>
    <property type="match status" value="1"/>
</dbReference>
<keyword evidence="8" id="KW-1185">Reference proteome</keyword>
<reference evidence="7" key="1">
    <citation type="submission" date="2016-09" db="EMBL/GenBank/DDBJ databases">
        <authorList>
            <person name="Hebert L."/>
            <person name="Moumen B."/>
        </authorList>
    </citation>
    <scope>NUCLEOTIDE SEQUENCE [LARGE SCALE GENOMIC DNA]</scope>
    <source>
        <strain evidence="7">OVI</strain>
    </source>
</reference>
<dbReference type="GeneID" id="92377239"/>
<proteinExistence type="predicted"/>
<dbReference type="InterPro" id="IPR000415">
    <property type="entry name" value="Nitroreductase-like"/>
</dbReference>